<organism evidence="1 2">
    <name type="scientific">Pseudomonas shirazensis</name>
    <dbReference type="NCBI Taxonomy" id="2745494"/>
    <lineage>
        <taxon>Bacteria</taxon>
        <taxon>Pseudomonadati</taxon>
        <taxon>Pseudomonadota</taxon>
        <taxon>Gammaproteobacteria</taxon>
        <taxon>Pseudomonadales</taxon>
        <taxon>Pseudomonadaceae</taxon>
        <taxon>Pseudomonas</taxon>
    </lineage>
</organism>
<evidence type="ECO:0000313" key="1">
    <source>
        <dbReference type="EMBL" id="MEK2607817.1"/>
    </source>
</evidence>
<proteinExistence type="predicted"/>
<dbReference type="EMBL" id="JBBNAW010000001">
    <property type="protein sequence ID" value="MEK2607817.1"/>
    <property type="molecule type" value="Genomic_DNA"/>
</dbReference>
<name>A0ABU8ZU02_9PSED</name>
<comment type="caution">
    <text evidence="1">The sequence shown here is derived from an EMBL/GenBank/DDBJ whole genome shotgun (WGS) entry which is preliminary data.</text>
</comment>
<sequence length="142" mass="17316">MREQIDHYGEWSSALDFCERYLKENPQERIERDHQQQEVRMALGLYKLRCFANRIRSDQRSTWRQLSSDQALHLYLVNKHHWTLPQVQEMAKTQFDLLYLLHHELLDFKLNEAEAYPPRQWANRFFPKSDLYQHLEQEDLAG</sequence>
<protein>
    <submittedName>
        <fullName evidence="1">Uncharacterized protein</fullName>
    </submittedName>
</protein>
<dbReference type="Proteomes" id="UP001386972">
    <property type="component" value="Unassembled WGS sequence"/>
</dbReference>
<reference evidence="1 2" key="1">
    <citation type="submission" date="2024-03" db="EMBL/GenBank/DDBJ databases">
        <title>Screening, Identification and Application of a Plant Lactobacillus Strain.</title>
        <authorList>
            <person name="Li Y.L."/>
        </authorList>
    </citation>
    <scope>NUCLEOTIDE SEQUENCE [LARGE SCALE GENOMIC DNA]</scope>
    <source>
        <strain evidence="1 2">JDB</strain>
    </source>
</reference>
<keyword evidence="2" id="KW-1185">Reference proteome</keyword>
<evidence type="ECO:0000313" key="2">
    <source>
        <dbReference type="Proteomes" id="UP001386972"/>
    </source>
</evidence>
<dbReference type="RefSeq" id="WP_340610030.1">
    <property type="nucleotide sequence ID" value="NZ_JBBNAW010000001.1"/>
</dbReference>
<accession>A0ABU8ZU02</accession>
<gene>
    <name evidence="1" type="ORF">WLF18_01665</name>
</gene>